<gene>
    <name evidence="1" type="ORF">TT172_LOCUS6760</name>
</gene>
<evidence type="ECO:0000313" key="2">
    <source>
        <dbReference type="Proteomes" id="UP000289323"/>
    </source>
</evidence>
<dbReference type="Proteomes" id="UP000289323">
    <property type="component" value="Unassembled WGS sequence"/>
</dbReference>
<reference evidence="1 2" key="1">
    <citation type="submission" date="2018-04" db="EMBL/GenBank/DDBJ databases">
        <authorList>
            <person name="Huttner S."/>
            <person name="Dainat J."/>
        </authorList>
    </citation>
    <scope>NUCLEOTIDE SEQUENCE [LARGE SCALE GENOMIC DNA]</scope>
</reference>
<accession>A0A446BP93</accession>
<proteinExistence type="predicted"/>
<organism evidence="1 2">
    <name type="scientific">Thermothielavioides terrestris</name>
    <dbReference type="NCBI Taxonomy" id="2587410"/>
    <lineage>
        <taxon>Eukaryota</taxon>
        <taxon>Fungi</taxon>
        <taxon>Dikarya</taxon>
        <taxon>Ascomycota</taxon>
        <taxon>Pezizomycotina</taxon>
        <taxon>Sordariomycetes</taxon>
        <taxon>Sordariomycetidae</taxon>
        <taxon>Sordariales</taxon>
        <taxon>Chaetomiaceae</taxon>
        <taxon>Thermothielavioides</taxon>
    </lineage>
</organism>
<evidence type="ECO:0000313" key="1">
    <source>
        <dbReference type="EMBL" id="SPQ24341.1"/>
    </source>
</evidence>
<dbReference type="EMBL" id="OUUZ01000013">
    <property type="protein sequence ID" value="SPQ24341.1"/>
    <property type="molecule type" value="Genomic_DNA"/>
</dbReference>
<name>A0A446BP93_9PEZI</name>
<protein>
    <submittedName>
        <fullName evidence="1">500fd014-35e3-46e7-b512-dd099fb62b87</fullName>
    </submittedName>
</protein>
<sequence length="275" mass="29833">MAASQVPTIPYLSTPQEKQNFLDAVLLVSLDDIQRPQLRLEKLDGLTPTEQLDLTLLARGINLATTSNNTTPARTLAAPKLPPGSASAMSMSLATEVSWKTTRFLSALFRLMLRGPPRPCKRPSSNSVAFAHTMLINGAEGPAMSLCAQAMKSEVVHKVVDGVVDSRRGALDRRNNPEHSCEHPACRADSDVLRVVCSRFQRHDYLQLRPRTDRNVVDKHDCGATSATSAAPQLDPTVAGFCIKAATPDTSVYGQRVVFVVPWAYLVLASSSDPT</sequence>
<dbReference type="AlphaFoldDB" id="A0A446BP93"/>